<dbReference type="Pfam" id="PF18979">
    <property type="entry name" value="DUF5715"/>
    <property type="match status" value="1"/>
</dbReference>
<proteinExistence type="predicted"/>
<dbReference type="RefSeq" id="WP_255028479.1">
    <property type="nucleotide sequence ID" value="NZ_JANDHW010000022.1"/>
</dbReference>
<keyword evidence="2" id="KW-1185">Reference proteome</keyword>
<gene>
    <name evidence="1" type="ORF">NMU02_13395</name>
</gene>
<evidence type="ECO:0000313" key="1">
    <source>
        <dbReference type="EMBL" id="MCP9613088.1"/>
    </source>
</evidence>
<protein>
    <submittedName>
        <fullName evidence="1">DUF5715 family protein</fullName>
    </submittedName>
</protein>
<sequence>MKTRISLSLIIFLLLFTGCGKKGNTVPEQINLKIIPFGKFSRTFNDMNAKHLDAARKIGITPVNSREEAIDLGNRLCQIKTCGQYKIDSLTHSIPFLVPEARDLLKKVGQNFIDSLESRGGGSYKIIVTSVLRAENDIKKLRQKNGNASSNSAHRYGTTFDIAYTRFERFDNKYEIPQAQLKHILAEVLLDLRKQDRCYIRYEVKQGCFHVTARQSY</sequence>
<organism evidence="1 2">
    <name type="scientific">Coprobacter tertius</name>
    <dbReference type="NCBI Taxonomy" id="2944915"/>
    <lineage>
        <taxon>Bacteria</taxon>
        <taxon>Pseudomonadati</taxon>
        <taxon>Bacteroidota</taxon>
        <taxon>Bacteroidia</taxon>
        <taxon>Bacteroidales</taxon>
        <taxon>Barnesiellaceae</taxon>
        <taxon>Coprobacter</taxon>
    </lineage>
</organism>
<evidence type="ECO:0000313" key="2">
    <source>
        <dbReference type="Proteomes" id="UP001205603"/>
    </source>
</evidence>
<dbReference type="Proteomes" id="UP001205603">
    <property type="component" value="Unassembled WGS sequence"/>
</dbReference>
<dbReference type="PROSITE" id="PS51257">
    <property type="entry name" value="PROKAR_LIPOPROTEIN"/>
    <property type="match status" value="1"/>
</dbReference>
<accession>A0ABT1MMU0</accession>
<name>A0ABT1MMU0_9BACT</name>
<reference evidence="1 2" key="1">
    <citation type="submission" date="2022-07" db="EMBL/GenBank/DDBJ databases">
        <title>Fecal culturing of patients with breast cancer.</title>
        <authorList>
            <person name="Teng N.M.Y."/>
            <person name="Kiu R."/>
            <person name="Evans R."/>
            <person name="Baker D.J."/>
            <person name="Zenner C."/>
            <person name="Robinson S.D."/>
            <person name="Hall L.J."/>
        </authorList>
    </citation>
    <scope>NUCLEOTIDE SEQUENCE [LARGE SCALE GENOMIC DNA]</scope>
    <source>
        <strain evidence="1 2">LH1063</strain>
    </source>
</reference>
<dbReference type="InterPro" id="IPR043769">
    <property type="entry name" value="DUF5715"/>
</dbReference>
<comment type="caution">
    <text evidence="1">The sequence shown here is derived from an EMBL/GenBank/DDBJ whole genome shotgun (WGS) entry which is preliminary data.</text>
</comment>
<dbReference type="EMBL" id="JANDHW010000022">
    <property type="protein sequence ID" value="MCP9613088.1"/>
    <property type="molecule type" value="Genomic_DNA"/>
</dbReference>